<proteinExistence type="predicted"/>
<comment type="caution">
    <text evidence="1">The sequence shown here is derived from an EMBL/GenBank/DDBJ whole genome shotgun (WGS) entry which is preliminary data.</text>
</comment>
<reference evidence="1 2" key="1">
    <citation type="journal article" date="2019" name="Int. J. Syst. Evol. Microbiol.">
        <title>The Global Catalogue of Microorganisms (GCM) 10K type strain sequencing project: providing services to taxonomists for standard genome sequencing and annotation.</title>
        <authorList>
            <consortium name="The Broad Institute Genomics Platform"/>
            <consortium name="The Broad Institute Genome Sequencing Center for Infectious Disease"/>
            <person name="Wu L."/>
            <person name="Ma J."/>
        </authorList>
    </citation>
    <scope>NUCLEOTIDE SEQUENCE [LARGE SCALE GENOMIC DNA]</scope>
    <source>
        <strain evidence="1 2">CGMCC 1.16026</strain>
    </source>
</reference>
<name>A0ABD5QT78_9EURY</name>
<evidence type="ECO:0000313" key="1">
    <source>
        <dbReference type="EMBL" id="MFC5135495.1"/>
    </source>
</evidence>
<dbReference type="Proteomes" id="UP001596145">
    <property type="component" value="Unassembled WGS sequence"/>
</dbReference>
<sequence>MTAPEVQWVFDTLDVITTDTALAWGTASDVADGAVPVRRIDRNDSEIADGNIQSRRGELTKSNFVTAEIVDDDSSHGGWGDDYDTEAIVSLRVEGLLRGDEFGHVHPDGENGIPFTTLYRRVRDALREQDEHPDVSGQTYHTLFLENGTNRSGDYEDFYDYRLDCRFAGYD</sequence>
<dbReference type="RefSeq" id="WP_122106589.1">
    <property type="nucleotide sequence ID" value="NZ_JBHSKV010000017.1"/>
</dbReference>
<dbReference type="AlphaFoldDB" id="A0ABD5QT78"/>
<dbReference type="EMBL" id="JBHSKV010000017">
    <property type="protein sequence ID" value="MFC5135495.1"/>
    <property type="molecule type" value="Genomic_DNA"/>
</dbReference>
<protein>
    <submittedName>
        <fullName evidence="1">Uncharacterized protein</fullName>
    </submittedName>
</protein>
<evidence type="ECO:0000313" key="2">
    <source>
        <dbReference type="Proteomes" id="UP001596145"/>
    </source>
</evidence>
<accession>A0ABD5QT78</accession>
<organism evidence="1 2">
    <name type="scientific">Halorubrum glutamatedens</name>
    <dbReference type="NCBI Taxonomy" id="2707018"/>
    <lineage>
        <taxon>Archaea</taxon>
        <taxon>Methanobacteriati</taxon>
        <taxon>Methanobacteriota</taxon>
        <taxon>Stenosarchaea group</taxon>
        <taxon>Halobacteria</taxon>
        <taxon>Halobacteriales</taxon>
        <taxon>Haloferacaceae</taxon>
        <taxon>Halorubrum</taxon>
    </lineage>
</organism>
<gene>
    <name evidence="1" type="ORF">ACFPJA_12310</name>
</gene>
<keyword evidence="2" id="KW-1185">Reference proteome</keyword>